<evidence type="ECO:0000313" key="1">
    <source>
        <dbReference type="EMBL" id="ACR34335.1"/>
    </source>
</evidence>
<dbReference type="EMBL" id="BT083982">
    <property type="protein sequence ID" value="ACR34335.1"/>
    <property type="molecule type" value="mRNA"/>
</dbReference>
<dbReference type="HOGENOM" id="CLU_2064898_0_0_1"/>
<dbReference type="RefSeq" id="NP_001170643.1">
    <property type="nucleotide sequence ID" value="NM_001177172.1"/>
</dbReference>
<organism evidence="1">
    <name type="scientific">Zea mays</name>
    <name type="common">Maize</name>
    <dbReference type="NCBI Taxonomy" id="4577"/>
    <lineage>
        <taxon>Eukaryota</taxon>
        <taxon>Viridiplantae</taxon>
        <taxon>Streptophyta</taxon>
        <taxon>Embryophyta</taxon>
        <taxon>Tracheophyta</taxon>
        <taxon>Spermatophyta</taxon>
        <taxon>Magnoliopsida</taxon>
        <taxon>Liliopsida</taxon>
        <taxon>Poales</taxon>
        <taxon>Poaceae</taxon>
        <taxon>PACMAD clade</taxon>
        <taxon>Panicoideae</taxon>
        <taxon>Andropogonodae</taxon>
        <taxon>Andropogoneae</taxon>
        <taxon>Tripsacinae</taxon>
        <taxon>Zea</taxon>
    </lineage>
</organism>
<dbReference type="KEGG" id="zma:100384696"/>
<reference evidence="1" key="1">
    <citation type="journal article" date="2009" name="PLoS Genet.">
        <title>Sequencing, mapping, and analysis of 27,455 maize full-length cDNAs.</title>
        <authorList>
            <person name="Soderlund C."/>
            <person name="Descour A."/>
            <person name="Kudrna D."/>
            <person name="Bomhoff M."/>
            <person name="Boyd L."/>
            <person name="Currie J."/>
            <person name="Angelova A."/>
            <person name="Collura K."/>
            <person name="Wissotski M."/>
            <person name="Ashley E."/>
            <person name="Morrow D."/>
            <person name="Fernandes J."/>
            <person name="Walbot V."/>
            <person name="Yu Y."/>
        </authorList>
    </citation>
    <scope>NUCLEOTIDE SEQUENCE</scope>
    <source>
        <strain evidence="1">B73</strain>
    </source>
</reference>
<accession>C4IZI5</accession>
<name>C4IZI5_MAIZE</name>
<dbReference type="GeneID" id="100384696"/>
<protein>
    <submittedName>
        <fullName evidence="1">Uncharacterized protein</fullName>
    </submittedName>
</protein>
<proteinExistence type="evidence at transcript level"/>
<sequence length="119" mass="12737">MVFARRDLQLVCSSSSSLRAELSVPCYPHGTSGSVAARQSLPMAYVAPARCGRVQLVHSSRSFFLVGRPRNLVRPSCWSLSHTVPISSDPAQLVVASFAIESSNTSSPAQPYLASSLQT</sequence>
<dbReference type="AlphaFoldDB" id="C4IZI5"/>